<dbReference type="Pfam" id="PF00817">
    <property type="entry name" value="IMS"/>
    <property type="match status" value="1"/>
</dbReference>
<evidence type="ECO:0000256" key="9">
    <source>
        <dbReference type="ARBA" id="ARBA00044975"/>
    </source>
</evidence>
<dbReference type="EMBL" id="CAXKWB010002723">
    <property type="protein sequence ID" value="CAL4067488.1"/>
    <property type="molecule type" value="Genomic_DNA"/>
</dbReference>
<dbReference type="Gene3D" id="1.10.150.20">
    <property type="entry name" value="5' to 3' exonuclease, C-terminal subdomain"/>
    <property type="match status" value="1"/>
</dbReference>
<dbReference type="AlphaFoldDB" id="A0AAV2Q087"/>
<dbReference type="SUPFAM" id="SSF56672">
    <property type="entry name" value="DNA/RNA polymerases"/>
    <property type="match status" value="1"/>
</dbReference>
<feature type="repeat" description="TPR" evidence="10">
    <location>
        <begin position="871"/>
        <end position="904"/>
    </location>
</feature>
<protein>
    <recommendedName>
        <fullName evidence="9">DNA polymerase eta</fullName>
    </recommendedName>
</protein>
<dbReference type="GO" id="GO:0009314">
    <property type="term" value="P:response to radiation"/>
    <property type="evidence" value="ECO:0007669"/>
    <property type="project" value="TreeGrafter"/>
</dbReference>
<dbReference type="InterPro" id="IPR052230">
    <property type="entry name" value="DNA_polymerase_eta"/>
</dbReference>
<dbReference type="GO" id="GO:0003887">
    <property type="term" value="F:DNA-directed DNA polymerase activity"/>
    <property type="evidence" value="ECO:0007669"/>
    <property type="project" value="TreeGrafter"/>
</dbReference>
<dbReference type="FunFam" id="3.40.1170.60:FF:000003">
    <property type="entry name" value="DNA polymerase eta"/>
    <property type="match status" value="1"/>
</dbReference>
<dbReference type="Pfam" id="PF11799">
    <property type="entry name" value="IMS_C"/>
    <property type="match status" value="1"/>
</dbReference>
<name>A0AAV2Q087_MEGNR</name>
<evidence type="ECO:0000256" key="3">
    <source>
        <dbReference type="ARBA" id="ARBA00022695"/>
    </source>
</evidence>
<feature type="compositionally biased region" description="Polar residues" evidence="11">
    <location>
        <begin position="574"/>
        <end position="585"/>
    </location>
</feature>
<dbReference type="InterPro" id="IPR043502">
    <property type="entry name" value="DNA/RNA_pol_sf"/>
</dbReference>
<evidence type="ECO:0000256" key="6">
    <source>
        <dbReference type="ARBA" id="ARBA00022842"/>
    </source>
</evidence>
<dbReference type="GO" id="GO:0003684">
    <property type="term" value="F:damaged DNA binding"/>
    <property type="evidence" value="ECO:0007669"/>
    <property type="project" value="InterPro"/>
</dbReference>
<keyword evidence="10" id="KW-0802">TPR repeat</keyword>
<dbReference type="InterPro" id="IPR001126">
    <property type="entry name" value="UmuC"/>
</dbReference>
<feature type="repeat" description="TPR" evidence="10">
    <location>
        <begin position="905"/>
        <end position="938"/>
    </location>
</feature>
<dbReference type="Gene3D" id="3.40.1170.60">
    <property type="match status" value="1"/>
</dbReference>
<evidence type="ECO:0000313" key="14">
    <source>
        <dbReference type="Proteomes" id="UP001497623"/>
    </source>
</evidence>
<evidence type="ECO:0000256" key="4">
    <source>
        <dbReference type="ARBA" id="ARBA00022723"/>
    </source>
</evidence>
<dbReference type="SMART" id="SM00028">
    <property type="entry name" value="TPR"/>
    <property type="match status" value="3"/>
</dbReference>
<feature type="compositionally biased region" description="Low complexity" evidence="11">
    <location>
        <begin position="562"/>
        <end position="573"/>
    </location>
</feature>
<evidence type="ECO:0000256" key="2">
    <source>
        <dbReference type="ARBA" id="ARBA00022679"/>
    </source>
</evidence>
<dbReference type="InterPro" id="IPR017961">
    <property type="entry name" value="DNA_pol_Y-fam_little_finger"/>
</dbReference>
<keyword evidence="5" id="KW-0227">DNA damage</keyword>
<dbReference type="SUPFAM" id="SSF100879">
    <property type="entry name" value="Lesion bypass DNA polymerase (Y-family), little finger domain"/>
    <property type="match status" value="1"/>
</dbReference>
<feature type="compositionally biased region" description="Low complexity" evidence="11">
    <location>
        <begin position="1138"/>
        <end position="1158"/>
    </location>
</feature>
<dbReference type="Gene3D" id="1.25.40.10">
    <property type="entry name" value="Tetratricopeptide repeat domain"/>
    <property type="match status" value="1"/>
</dbReference>
<keyword evidence="6" id="KW-0460">Magnesium</keyword>
<comment type="subcellular location">
    <subcellularLocation>
        <location evidence="1">Nucleus</location>
    </subcellularLocation>
</comment>
<dbReference type="Gene3D" id="3.30.70.270">
    <property type="match status" value="1"/>
</dbReference>
<dbReference type="PANTHER" id="PTHR45873:SF1">
    <property type="entry name" value="DNA POLYMERASE ETA"/>
    <property type="match status" value="1"/>
</dbReference>
<dbReference type="InterPro" id="IPR011990">
    <property type="entry name" value="TPR-like_helical_dom_sf"/>
</dbReference>
<dbReference type="GO" id="GO:0005634">
    <property type="term" value="C:nucleus"/>
    <property type="evidence" value="ECO:0007669"/>
    <property type="project" value="UniProtKB-SubCell"/>
</dbReference>
<feature type="region of interest" description="Disordered" evidence="11">
    <location>
        <begin position="439"/>
        <end position="503"/>
    </location>
</feature>
<keyword evidence="2" id="KW-0808">Transferase</keyword>
<evidence type="ECO:0000256" key="5">
    <source>
        <dbReference type="ARBA" id="ARBA00022763"/>
    </source>
</evidence>
<keyword evidence="8" id="KW-0539">Nucleus</keyword>
<dbReference type="PANTHER" id="PTHR45873">
    <property type="entry name" value="DNA POLYMERASE ETA"/>
    <property type="match status" value="1"/>
</dbReference>
<feature type="region of interest" description="Disordered" evidence="11">
    <location>
        <begin position="1096"/>
        <end position="1158"/>
    </location>
</feature>
<feature type="compositionally biased region" description="Basic residues" evidence="11">
    <location>
        <begin position="1122"/>
        <end position="1137"/>
    </location>
</feature>
<evidence type="ECO:0000256" key="1">
    <source>
        <dbReference type="ARBA" id="ARBA00004123"/>
    </source>
</evidence>
<evidence type="ECO:0000313" key="13">
    <source>
        <dbReference type="EMBL" id="CAL4067488.1"/>
    </source>
</evidence>
<dbReference type="Proteomes" id="UP001497623">
    <property type="component" value="Unassembled WGS sequence"/>
</dbReference>
<dbReference type="InterPro" id="IPR036775">
    <property type="entry name" value="DNA_pol_Y-fam_lit_finger_sf"/>
</dbReference>
<keyword evidence="7" id="KW-0234">DNA repair</keyword>
<sequence length="1158" mass="130157">MTDRIVVLLDMDCFYVQVEERDNPNIRGEPAAVVQYNTWKGGGLIATNYEARAKGVEENMLSEEAQVICPDMKLIQVPVKRGKADHTKYRLAAKEVIDVLSEFSECVERASIDEAYSDFTEAVETQLKILAGKDVTYDLLKNTWVVGYDQGEGEEARENGVQEWLIYDTCPEYDLEEPSLSSDNQPIDASHPHHDKLRLAVAALLCENIRAEVLARTGFKCSVGISHNKMLAKLACDLHKPNQQTVLPKESVAQLWEKLPVHKIRYLDGKLGVSLVDKFGCRNMGDLSRLTLAQLKGCFDDKTALWLHGFGCGICPEAVTPRELPKSIGCGKSFQGNKALGTKEKLWQEMRSLCDELCERLEEDKEANKRRAKTINVKIHLDNDVGVFSKQCPLPYYLPERICSLALSLIQHTNSAHDHQWVPSIKNISLSAGNFENVKESKSRNTQNEFKKAASLASTEKKSVNTENELKKAASNANTGSRSENTQENSKNIESPASTESRSANIQEKLKQAAFLASTKNRSERTQDTLKNTANAQDNFKNILLPANTESRSANTQENVKNAASSASNTSSTQKPNFNKSSNFGEDLNSTLNSSIYTTLEITKGYISEKAPLKSILKKKTLCQEPFITLPVKDIGNELSKTDLILGGGNLTKAVLYNQTKEEKSKTTKQLEQNTNTYNEIGYVSEEDCDSIANYIEKFSTPENDLQNNDKYQCNVIVGEESEDKPNLVVSHFKDETSSVFFIDGYDYLPPLDYYMNVDSSAHEYNFVKNIRRGDILFGKVIDKRENFHILLILATDSGRYGNLMNTQIKATLRMDDTTVEELNKEGIKLMSELYGISLISHTSLMNSLRGSFPEQEMCETLRTAQIARWAYKNVADGVAYYKNGFIDEAFQSFNRALKIDEENVEAHVAKGALLANLGKYEKAVEDFESALKFDPRHKKAKTYICETLVELGRILEGVGKLEDAESKFKKCLKLVPEHEKAKKALHNLYRKVEQITEPSTEIMQNGLKYLIEQEEQLRKKQMIVNIDIMNGQPSTTNQKSITDIQGKCAFSSPLVPALPPPPSVKAVAVKTEHDQDYNMRVEEFLKQNICGNILLHDKSNGNGSTEISRKNYGHENEEKSRKSRKRRRETRKRSKTCRSSSESSSSSTDSSSRSKYK</sequence>
<evidence type="ECO:0000259" key="12">
    <source>
        <dbReference type="PROSITE" id="PS50173"/>
    </source>
</evidence>
<gene>
    <name evidence="13" type="ORF">MNOR_LOCUS6542</name>
</gene>
<organism evidence="13 14">
    <name type="scientific">Meganyctiphanes norvegica</name>
    <name type="common">Northern krill</name>
    <name type="synonym">Thysanopoda norvegica</name>
    <dbReference type="NCBI Taxonomy" id="48144"/>
    <lineage>
        <taxon>Eukaryota</taxon>
        <taxon>Metazoa</taxon>
        <taxon>Ecdysozoa</taxon>
        <taxon>Arthropoda</taxon>
        <taxon>Crustacea</taxon>
        <taxon>Multicrustacea</taxon>
        <taxon>Malacostraca</taxon>
        <taxon>Eumalacostraca</taxon>
        <taxon>Eucarida</taxon>
        <taxon>Euphausiacea</taxon>
        <taxon>Euphausiidae</taxon>
        <taxon>Meganyctiphanes</taxon>
    </lineage>
</organism>
<dbReference type="PROSITE" id="PS50173">
    <property type="entry name" value="UMUC"/>
    <property type="match status" value="1"/>
</dbReference>
<evidence type="ECO:0000256" key="7">
    <source>
        <dbReference type="ARBA" id="ARBA00023204"/>
    </source>
</evidence>
<keyword evidence="3" id="KW-0548">Nucleotidyltransferase</keyword>
<evidence type="ECO:0000256" key="11">
    <source>
        <dbReference type="SAM" id="MobiDB-lite"/>
    </source>
</evidence>
<feature type="compositionally biased region" description="Basic and acidic residues" evidence="11">
    <location>
        <begin position="1108"/>
        <end position="1121"/>
    </location>
</feature>
<dbReference type="Pfam" id="PF00515">
    <property type="entry name" value="TPR_1"/>
    <property type="match status" value="1"/>
</dbReference>
<feature type="compositionally biased region" description="Basic and acidic residues" evidence="11">
    <location>
        <begin position="459"/>
        <end position="472"/>
    </location>
</feature>
<evidence type="ECO:0000256" key="10">
    <source>
        <dbReference type="PROSITE-ProRule" id="PRU00339"/>
    </source>
</evidence>
<dbReference type="PROSITE" id="PS50005">
    <property type="entry name" value="TPR"/>
    <property type="match status" value="3"/>
</dbReference>
<dbReference type="GO" id="GO:0005657">
    <property type="term" value="C:replication fork"/>
    <property type="evidence" value="ECO:0007669"/>
    <property type="project" value="TreeGrafter"/>
</dbReference>
<feature type="domain" description="UmuC" evidence="12">
    <location>
        <begin position="6"/>
        <end position="268"/>
    </location>
</feature>
<feature type="region of interest" description="Disordered" evidence="11">
    <location>
        <begin position="551"/>
        <end position="585"/>
    </location>
</feature>
<dbReference type="SUPFAM" id="SSF48452">
    <property type="entry name" value="TPR-like"/>
    <property type="match status" value="1"/>
</dbReference>
<feature type="compositionally biased region" description="Polar residues" evidence="11">
    <location>
        <begin position="475"/>
        <end position="503"/>
    </location>
</feature>
<comment type="caution">
    <text evidence="13">The sequence shown here is derived from an EMBL/GenBank/DDBJ whole genome shotgun (WGS) entry which is preliminary data.</text>
</comment>
<reference evidence="13 14" key="1">
    <citation type="submission" date="2024-05" db="EMBL/GenBank/DDBJ databases">
        <authorList>
            <person name="Wallberg A."/>
        </authorList>
    </citation>
    <scope>NUCLEOTIDE SEQUENCE [LARGE SCALE GENOMIC DNA]</scope>
</reference>
<dbReference type="GO" id="GO:0006281">
    <property type="term" value="P:DNA repair"/>
    <property type="evidence" value="ECO:0007669"/>
    <property type="project" value="UniProtKB-KW"/>
</dbReference>
<feature type="repeat" description="TPR" evidence="10">
    <location>
        <begin position="946"/>
        <end position="979"/>
    </location>
</feature>
<dbReference type="GO" id="GO:0046872">
    <property type="term" value="F:metal ion binding"/>
    <property type="evidence" value="ECO:0007669"/>
    <property type="project" value="UniProtKB-KW"/>
</dbReference>
<accession>A0AAV2Q087</accession>
<keyword evidence="14" id="KW-1185">Reference proteome</keyword>
<dbReference type="PROSITE" id="PS50293">
    <property type="entry name" value="TPR_REGION"/>
    <property type="match status" value="1"/>
</dbReference>
<keyword evidence="4" id="KW-0479">Metal-binding</keyword>
<dbReference type="GO" id="GO:0042276">
    <property type="term" value="P:error-prone translesion synthesis"/>
    <property type="evidence" value="ECO:0007669"/>
    <property type="project" value="TreeGrafter"/>
</dbReference>
<proteinExistence type="predicted"/>
<dbReference type="Gene3D" id="3.30.1490.100">
    <property type="entry name" value="DNA polymerase, Y-family, little finger domain"/>
    <property type="match status" value="1"/>
</dbReference>
<feature type="compositionally biased region" description="Polar residues" evidence="11">
    <location>
        <begin position="551"/>
        <end position="560"/>
    </location>
</feature>
<dbReference type="InterPro" id="IPR043128">
    <property type="entry name" value="Rev_trsase/Diguanyl_cyclase"/>
</dbReference>
<dbReference type="GO" id="GO:0035861">
    <property type="term" value="C:site of double-strand break"/>
    <property type="evidence" value="ECO:0007669"/>
    <property type="project" value="TreeGrafter"/>
</dbReference>
<dbReference type="InterPro" id="IPR019734">
    <property type="entry name" value="TPR_rpt"/>
</dbReference>
<dbReference type="Pfam" id="PF21704">
    <property type="entry name" value="POLH-Rev1_HhH"/>
    <property type="match status" value="1"/>
</dbReference>
<evidence type="ECO:0000256" key="8">
    <source>
        <dbReference type="ARBA" id="ARBA00023242"/>
    </source>
</evidence>